<proteinExistence type="predicted"/>
<name>A0A7R8ZU03_9CRUS</name>
<evidence type="ECO:0000313" key="1">
    <source>
        <dbReference type="EMBL" id="CAD7231741.1"/>
    </source>
</evidence>
<reference evidence="1" key="1">
    <citation type="submission" date="2020-11" db="EMBL/GenBank/DDBJ databases">
        <authorList>
            <person name="Tran Van P."/>
        </authorList>
    </citation>
    <scope>NUCLEOTIDE SEQUENCE</scope>
</reference>
<protein>
    <submittedName>
        <fullName evidence="1">Uncharacterized protein</fullName>
    </submittedName>
</protein>
<accession>A0A7R8ZU03</accession>
<organism evidence="1">
    <name type="scientific">Cyprideis torosa</name>
    <dbReference type="NCBI Taxonomy" id="163714"/>
    <lineage>
        <taxon>Eukaryota</taxon>
        <taxon>Metazoa</taxon>
        <taxon>Ecdysozoa</taxon>
        <taxon>Arthropoda</taxon>
        <taxon>Crustacea</taxon>
        <taxon>Oligostraca</taxon>
        <taxon>Ostracoda</taxon>
        <taxon>Podocopa</taxon>
        <taxon>Podocopida</taxon>
        <taxon>Cytherocopina</taxon>
        <taxon>Cytheroidea</taxon>
        <taxon>Cytherideidae</taxon>
        <taxon>Cyprideis</taxon>
    </lineage>
</organism>
<dbReference type="EMBL" id="OB663832">
    <property type="protein sequence ID" value="CAD7231741.1"/>
    <property type="molecule type" value="Genomic_DNA"/>
</dbReference>
<feature type="non-terminal residue" evidence="1">
    <location>
        <position position="61"/>
    </location>
</feature>
<sequence length="61" mass="6322">MESATRTTFVIGAGALTGLHVLLGQLNQILEAGGQFLLIFTSNPSYSALRALLGGFLANVS</sequence>
<dbReference type="AlphaFoldDB" id="A0A7R8ZU03"/>
<gene>
    <name evidence="1" type="ORF">CTOB1V02_LOCUS9585</name>
</gene>